<protein>
    <submittedName>
        <fullName evidence="9">Unannotated protein</fullName>
    </submittedName>
</protein>
<evidence type="ECO:0000256" key="1">
    <source>
        <dbReference type="ARBA" id="ARBA00004141"/>
    </source>
</evidence>
<sequence length="751" mass="80936">MTEQPNLDSPDAASTTRTDGTFTSLWRWYWPNVRPYRGRLVLLAVLTAIVLACQALIPLEVESILHHGEWDNKALLLLLAMIIIQLAAGHWSHIDAHRIASTSASLLRVRIFDRTLHSRILRQDGLVRSSVVSRHTTDVDHVSEAFEQTASSGIPGVLRVIISLSLLTLVEWRAGLVMTAASLLFVLLRMYLGKSLVIADRDRLSASSRVGESVDEALTAPKVISGLNLSAWIERRFSRRAHNLEDASHRQGRRVADLVTGAHLAGLVGLLAVVIFGLTSGGERLAAVAAALLYVEGVVKGLEALPPWIRCVQLAIVSRHRIDQILVDADRLSIPKAAFAAVPTLQAPIHFPEKCVVGIVSPNGQDADLALAALSGTGDPESWRITLEGQPVRSWSPDTDVLHIPQEPLAFNASIADHFRGVVPDLSESAMRSLLESVGLGYLAAMPEGLTQLLGPVGTRLTIDERQRLGLAIALATNSRMLLVGPLLALADTDTALSLIQTLRERQLPAVVVSARTAEIAANMDQIIFATDAGMRMDTHERLLVDSPEYSHLWSARLSTSDVDLSVLGIDESAQGTLLTRLVTESYGSGEIIYREGAPADRIVFTISGKIEILASDGHGNTRRVAVLGPGNHCGDLRLTPGEVRAETAVAIDDTVVRSLSREAISAGMSGLLDRTASERRIVSTILRSGPSTAEEIQAVLHDIDEAELLSALALLKGDGAITEEDGRYRTVQKRATKSGAADILDRIGGL</sequence>
<dbReference type="InterPro" id="IPR011527">
    <property type="entry name" value="ABC1_TM_dom"/>
</dbReference>
<dbReference type="Pfam" id="PF00027">
    <property type="entry name" value="cNMP_binding"/>
    <property type="match status" value="1"/>
</dbReference>
<feature type="transmembrane region" description="Helical" evidence="5">
    <location>
        <begin position="172"/>
        <end position="192"/>
    </location>
</feature>
<evidence type="ECO:0000259" key="8">
    <source>
        <dbReference type="PROSITE" id="PS50929"/>
    </source>
</evidence>
<name>A0A6J7I013_9ZZZZ</name>
<evidence type="ECO:0000256" key="4">
    <source>
        <dbReference type="ARBA" id="ARBA00023136"/>
    </source>
</evidence>
<dbReference type="InterPro" id="IPR003439">
    <property type="entry name" value="ABC_transporter-like_ATP-bd"/>
</dbReference>
<feature type="domain" description="Cyclic nucleotide-binding" evidence="6">
    <location>
        <begin position="566"/>
        <end position="665"/>
    </location>
</feature>
<dbReference type="InterPro" id="IPR014710">
    <property type="entry name" value="RmlC-like_jellyroll"/>
</dbReference>
<feature type="domain" description="ABC transporter" evidence="7">
    <location>
        <begin position="312"/>
        <end position="557"/>
    </location>
</feature>
<dbReference type="AlphaFoldDB" id="A0A6J7I013"/>
<dbReference type="CDD" id="cd00038">
    <property type="entry name" value="CAP_ED"/>
    <property type="match status" value="1"/>
</dbReference>
<gene>
    <name evidence="9" type="ORF">UFOPK3610_01580</name>
</gene>
<feature type="transmembrane region" description="Helical" evidence="5">
    <location>
        <begin position="258"/>
        <end position="278"/>
    </location>
</feature>
<dbReference type="GO" id="GO:0005524">
    <property type="term" value="F:ATP binding"/>
    <property type="evidence" value="ECO:0007669"/>
    <property type="project" value="InterPro"/>
</dbReference>
<evidence type="ECO:0000313" key="9">
    <source>
        <dbReference type="EMBL" id="CAB4924086.1"/>
    </source>
</evidence>
<dbReference type="Gene3D" id="1.20.1560.10">
    <property type="entry name" value="ABC transporter type 1, transmembrane domain"/>
    <property type="match status" value="1"/>
</dbReference>
<feature type="transmembrane region" description="Helical" evidence="5">
    <location>
        <begin position="40"/>
        <end position="61"/>
    </location>
</feature>
<evidence type="ECO:0000259" key="6">
    <source>
        <dbReference type="PROSITE" id="PS50042"/>
    </source>
</evidence>
<accession>A0A6J7I013</accession>
<evidence type="ECO:0000256" key="5">
    <source>
        <dbReference type="SAM" id="Phobius"/>
    </source>
</evidence>
<proteinExistence type="predicted"/>
<feature type="transmembrane region" description="Helical" evidence="5">
    <location>
        <begin position="73"/>
        <end position="91"/>
    </location>
</feature>
<dbReference type="Gene3D" id="2.60.120.10">
    <property type="entry name" value="Jelly Rolls"/>
    <property type="match status" value="1"/>
</dbReference>
<dbReference type="EMBL" id="CAFBMR010000084">
    <property type="protein sequence ID" value="CAB4924086.1"/>
    <property type="molecule type" value="Genomic_DNA"/>
</dbReference>
<dbReference type="InterPro" id="IPR027417">
    <property type="entry name" value="P-loop_NTPase"/>
</dbReference>
<dbReference type="InterPro" id="IPR036640">
    <property type="entry name" value="ABC1_TM_sf"/>
</dbReference>
<keyword evidence="4 5" id="KW-0472">Membrane</keyword>
<dbReference type="PROSITE" id="PS50042">
    <property type="entry name" value="CNMP_BINDING_3"/>
    <property type="match status" value="1"/>
</dbReference>
<keyword evidence="3 5" id="KW-1133">Transmembrane helix</keyword>
<dbReference type="GO" id="GO:0140359">
    <property type="term" value="F:ABC-type transporter activity"/>
    <property type="evidence" value="ECO:0007669"/>
    <property type="project" value="InterPro"/>
</dbReference>
<dbReference type="InterPro" id="IPR039421">
    <property type="entry name" value="Type_1_exporter"/>
</dbReference>
<keyword evidence="2 5" id="KW-0812">Transmembrane</keyword>
<dbReference type="Pfam" id="PF00664">
    <property type="entry name" value="ABC_membrane"/>
    <property type="match status" value="1"/>
</dbReference>
<dbReference type="SUPFAM" id="SSF51206">
    <property type="entry name" value="cAMP-binding domain-like"/>
    <property type="match status" value="1"/>
</dbReference>
<dbReference type="SUPFAM" id="SSF52540">
    <property type="entry name" value="P-loop containing nucleoside triphosphate hydrolases"/>
    <property type="match status" value="1"/>
</dbReference>
<dbReference type="InterPro" id="IPR000595">
    <property type="entry name" value="cNMP-bd_dom"/>
</dbReference>
<evidence type="ECO:0000256" key="2">
    <source>
        <dbReference type="ARBA" id="ARBA00022692"/>
    </source>
</evidence>
<dbReference type="SUPFAM" id="SSF90123">
    <property type="entry name" value="ABC transporter transmembrane region"/>
    <property type="match status" value="1"/>
</dbReference>
<reference evidence="9" key="1">
    <citation type="submission" date="2020-05" db="EMBL/GenBank/DDBJ databases">
        <authorList>
            <person name="Chiriac C."/>
            <person name="Salcher M."/>
            <person name="Ghai R."/>
            <person name="Kavagutti S V."/>
        </authorList>
    </citation>
    <scope>NUCLEOTIDE SEQUENCE</scope>
</reference>
<dbReference type="GO" id="GO:0016020">
    <property type="term" value="C:membrane"/>
    <property type="evidence" value="ECO:0007669"/>
    <property type="project" value="UniProtKB-SubCell"/>
</dbReference>
<evidence type="ECO:0000256" key="3">
    <source>
        <dbReference type="ARBA" id="ARBA00022989"/>
    </source>
</evidence>
<dbReference type="PROSITE" id="PS50893">
    <property type="entry name" value="ABC_TRANSPORTER_2"/>
    <property type="match status" value="1"/>
</dbReference>
<dbReference type="Gene3D" id="3.40.50.300">
    <property type="entry name" value="P-loop containing nucleotide triphosphate hydrolases"/>
    <property type="match status" value="1"/>
</dbReference>
<dbReference type="GO" id="GO:0016887">
    <property type="term" value="F:ATP hydrolysis activity"/>
    <property type="evidence" value="ECO:0007669"/>
    <property type="project" value="InterPro"/>
</dbReference>
<dbReference type="GO" id="GO:0034040">
    <property type="term" value="F:ATPase-coupled lipid transmembrane transporter activity"/>
    <property type="evidence" value="ECO:0007669"/>
    <property type="project" value="TreeGrafter"/>
</dbReference>
<feature type="domain" description="ABC transmembrane type-1" evidence="8">
    <location>
        <begin position="41"/>
        <end position="295"/>
    </location>
</feature>
<comment type="subcellular location">
    <subcellularLocation>
        <location evidence="1">Membrane</location>
        <topology evidence="1">Multi-pass membrane protein</topology>
    </subcellularLocation>
</comment>
<dbReference type="PANTHER" id="PTHR24221">
    <property type="entry name" value="ATP-BINDING CASSETTE SUB-FAMILY B"/>
    <property type="match status" value="1"/>
</dbReference>
<evidence type="ECO:0000259" key="7">
    <source>
        <dbReference type="PROSITE" id="PS50893"/>
    </source>
</evidence>
<dbReference type="InterPro" id="IPR018490">
    <property type="entry name" value="cNMP-bd_dom_sf"/>
</dbReference>
<dbReference type="PANTHER" id="PTHR24221:SF654">
    <property type="entry name" value="ATP-BINDING CASSETTE SUB-FAMILY B MEMBER 6"/>
    <property type="match status" value="1"/>
</dbReference>
<dbReference type="PROSITE" id="PS50929">
    <property type="entry name" value="ABC_TM1F"/>
    <property type="match status" value="1"/>
</dbReference>
<organism evidence="9">
    <name type="scientific">freshwater metagenome</name>
    <dbReference type="NCBI Taxonomy" id="449393"/>
    <lineage>
        <taxon>unclassified sequences</taxon>
        <taxon>metagenomes</taxon>
        <taxon>ecological metagenomes</taxon>
    </lineage>
</organism>
<dbReference type="SMART" id="SM00100">
    <property type="entry name" value="cNMP"/>
    <property type="match status" value="1"/>
</dbReference>